<dbReference type="NCBIfam" id="NF004127">
    <property type="entry name" value="PRK05617.1"/>
    <property type="match status" value="1"/>
</dbReference>
<evidence type="ECO:0000259" key="4">
    <source>
        <dbReference type="Pfam" id="PF16113"/>
    </source>
</evidence>
<sequence length="381" mass="42015">MSIDVQDQVKTDKVLLAEHRSDENSVIAVATLNKPKALNALDLDMARDLLAALRHWQERDDVMCVVLMAEGDKAFCAGGDIVSMYKAMQEAEGETPAFVQEFFTQEYTLDYTIHTYKKPIIVWGTGIVMGGGMGLLTGASHRLVTQSSRLAMPEISIGLYPDVGGSYFLPRLPGHTGMFLGLTGASMNATDACYLGLADHTVDEGARKQLIASLIGHTWHKRSSKHEQVDYVIKSLPKPDEPPKGNVEAHRALIDKVCDGESLGHVIRQIVDLDDYGNKWLAKAKATLKAGSPITAHLVYQQVVRGKGMSLLGCFEMELIMSCRCSEFGELQEGIRALLIDKDNNPAWKYPDVDSVPPEVIVKFFTSPFKDHPLSELEKLK</sequence>
<organism evidence="5 6">
    <name type="scientific">Alteromonas halophila</name>
    <dbReference type="NCBI Taxonomy" id="516698"/>
    <lineage>
        <taxon>Bacteria</taxon>
        <taxon>Pseudomonadati</taxon>
        <taxon>Pseudomonadota</taxon>
        <taxon>Gammaproteobacteria</taxon>
        <taxon>Alteromonadales</taxon>
        <taxon>Alteromonadaceae</taxon>
        <taxon>Alteromonas/Salinimonas group</taxon>
        <taxon>Alteromonas</taxon>
    </lineage>
</organism>
<dbReference type="SUPFAM" id="SSF52096">
    <property type="entry name" value="ClpP/crotonase"/>
    <property type="match status" value="1"/>
</dbReference>
<evidence type="ECO:0000256" key="2">
    <source>
        <dbReference type="ARBA" id="ARBA00011915"/>
    </source>
</evidence>
<protein>
    <recommendedName>
        <fullName evidence="2">3-hydroxyisobutyryl-CoA hydrolase</fullName>
        <ecNumber evidence="2">3.1.2.4</ecNumber>
    </recommendedName>
</protein>
<evidence type="ECO:0000313" key="5">
    <source>
        <dbReference type="EMBL" id="GGW88262.1"/>
    </source>
</evidence>
<dbReference type="CDD" id="cd06558">
    <property type="entry name" value="crotonase-like"/>
    <property type="match status" value="1"/>
</dbReference>
<dbReference type="InterPro" id="IPR045004">
    <property type="entry name" value="ECH_dom"/>
</dbReference>
<reference evidence="5" key="2">
    <citation type="submission" date="2020-09" db="EMBL/GenBank/DDBJ databases">
        <authorList>
            <person name="Sun Q."/>
            <person name="Kim S."/>
        </authorList>
    </citation>
    <scope>NUCLEOTIDE SEQUENCE</scope>
    <source>
        <strain evidence="5">KCTC 22164</strain>
    </source>
</reference>
<gene>
    <name evidence="5" type="primary">ivdE</name>
    <name evidence="5" type="ORF">GCM10007391_22650</name>
</gene>
<dbReference type="GO" id="GO:0005829">
    <property type="term" value="C:cytosol"/>
    <property type="evidence" value="ECO:0007669"/>
    <property type="project" value="TreeGrafter"/>
</dbReference>
<dbReference type="RefSeq" id="WP_189406554.1">
    <property type="nucleotide sequence ID" value="NZ_BMXP01000005.1"/>
</dbReference>
<comment type="catalytic activity">
    <reaction evidence="1">
        <text>3-hydroxy-2-methylpropanoyl-CoA + H2O = 3-hydroxy-2-methylpropanoate + CoA + H(+)</text>
        <dbReference type="Rhea" id="RHEA:20888"/>
        <dbReference type="ChEBI" id="CHEBI:11805"/>
        <dbReference type="ChEBI" id="CHEBI:15377"/>
        <dbReference type="ChEBI" id="CHEBI:15378"/>
        <dbReference type="ChEBI" id="CHEBI:57287"/>
        <dbReference type="ChEBI" id="CHEBI:57340"/>
        <dbReference type="EC" id="3.1.2.4"/>
    </reaction>
</comment>
<comment type="caution">
    <text evidence="5">The sequence shown here is derived from an EMBL/GenBank/DDBJ whole genome shotgun (WGS) entry which is preliminary data.</text>
</comment>
<keyword evidence="6" id="KW-1185">Reference proteome</keyword>
<dbReference type="AlphaFoldDB" id="A0A918JPF6"/>
<feature type="domain" description="Enoyl-CoA hydratase/isomerase" evidence="4">
    <location>
        <begin position="28"/>
        <end position="365"/>
    </location>
</feature>
<evidence type="ECO:0000256" key="1">
    <source>
        <dbReference type="ARBA" id="ARBA00001709"/>
    </source>
</evidence>
<dbReference type="PANTHER" id="PTHR43176:SF3">
    <property type="entry name" value="3-HYDROXYISOBUTYRYL-COA HYDROLASE, MITOCHONDRIAL"/>
    <property type="match status" value="1"/>
</dbReference>
<reference evidence="5" key="1">
    <citation type="journal article" date="2014" name="Int. J. Syst. Evol. Microbiol.">
        <title>Complete genome sequence of Corynebacterium casei LMG S-19264T (=DSM 44701T), isolated from a smear-ripened cheese.</title>
        <authorList>
            <consortium name="US DOE Joint Genome Institute (JGI-PGF)"/>
            <person name="Walter F."/>
            <person name="Albersmeier A."/>
            <person name="Kalinowski J."/>
            <person name="Ruckert C."/>
        </authorList>
    </citation>
    <scope>NUCLEOTIDE SEQUENCE</scope>
    <source>
        <strain evidence="5">KCTC 22164</strain>
    </source>
</reference>
<dbReference type="Gene3D" id="3.90.226.10">
    <property type="entry name" value="2-enoyl-CoA Hydratase, Chain A, domain 1"/>
    <property type="match status" value="1"/>
</dbReference>
<dbReference type="PANTHER" id="PTHR43176">
    <property type="entry name" value="3-HYDROXYISOBUTYRYL-COA HYDROLASE-RELATED"/>
    <property type="match status" value="1"/>
</dbReference>
<name>A0A918JPF6_9ALTE</name>
<keyword evidence="3" id="KW-0378">Hydrolase</keyword>
<proteinExistence type="predicted"/>
<dbReference type="InterPro" id="IPR032259">
    <property type="entry name" value="HIBYL-CoA-H"/>
</dbReference>
<evidence type="ECO:0000256" key="3">
    <source>
        <dbReference type="ARBA" id="ARBA00022801"/>
    </source>
</evidence>
<dbReference type="GO" id="GO:0006574">
    <property type="term" value="P:L-valine catabolic process"/>
    <property type="evidence" value="ECO:0007669"/>
    <property type="project" value="TreeGrafter"/>
</dbReference>
<dbReference type="Proteomes" id="UP000631300">
    <property type="component" value="Unassembled WGS sequence"/>
</dbReference>
<dbReference type="GO" id="GO:0003860">
    <property type="term" value="F:3-hydroxyisobutyryl-CoA hydrolase activity"/>
    <property type="evidence" value="ECO:0007669"/>
    <property type="project" value="UniProtKB-EC"/>
</dbReference>
<dbReference type="EC" id="3.1.2.4" evidence="2"/>
<dbReference type="EMBL" id="BMXP01000005">
    <property type="protein sequence ID" value="GGW88262.1"/>
    <property type="molecule type" value="Genomic_DNA"/>
</dbReference>
<dbReference type="Pfam" id="PF16113">
    <property type="entry name" value="ECH_2"/>
    <property type="match status" value="1"/>
</dbReference>
<accession>A0A918JPF6</accession>
<evidence type="ECO:0000313" key="6">
    <source>
        <dbReference type="Proteomes" id="UP000631300"/>
    </source>
</evidence>
<dbReference type="InterPro" id="IPR029045">
    <property type="entry name" value="ClpP/crotonase-like_dom_sf"/>
</dbReference>